<sequence>MAAMDEGLRLALHWSNLSLVMEMDCAELLKMVQSKDVECSRYANRVNEIRRILAHERNISLAKISIHANVVSHTLACMGRSQQRTAGWL</sequence>
<dbReference type="InterPro" id="IPR002156">
    <property type="entry name" value="RNaseH_domain"/>
</dbReference>
<name>M8D2C2_AEGTA</name>
<proteinExistence type="predicted"/>
<dbReference type="GO" id="GO:0004523">
    <property type="term" value="F:RNA-DNA hybrid ribonuclease activity"/>
    <property type="evidence" value="ECO:0007669"/>
    <property type="project" value="InterPro"/>
</dbReference>
<dbReference type="Pfam" id="PF13456">
    <property type="entry name" value="RVT_3"/>
    <property type="match status" value="1"/>
</dbReference>
<dbReference type="EnsemblPlants" id="EMT30381">
    <property type="protein sequence ID" value="EMT30381"/>
    <property type="gene ID" value="F775_04327"/>
</dbReference>
<protein>
    <submittedName>
        <fullName evidence="1">Uncharacterized protein</fullName>
    </submittedName>
</protein>
<accession>M8D2C2</accession>
<organism evidence="1">
    <name type="scientific">Aegilops tauschii</name>
    <name type="common">Tausch's goatgrass</name>
    <name type="synonym">Aegilops squarrosa</name>
    <dbReference type="NCBI Taxonomy" id="37682"/>
    <lineage>
        <taxon>Eukaryota</taxon>
        <taxon>Viridiplantae</taxon>
        <taxon>Streptophyta</taxon>
        <taxon>Embryophyta</taxon>
        <taxon>Tracheophyta</taxon>
        <taxon>Spermatophyta</taxon>
        <taxon>Magnoliopsida</taxon>
        <taxon>Liliopsida</taxon>
        <taxon>Poales</taxon>
        <taxon>Poaceae</taxon>
        <taxon>BOP clade</taxon>
        <taxon>Pooideae</taxon>
        <taxon>Triticodae</taxon>
        <taxon>Triticeae</taxon>
        <taxon>Triticinae</taxon>
        <taxon>Aegilops</taxon>
    </lineage>
</organism>
<evidence type="ECO:0000313" key="1">
    <source>
        <dbReference type="EnsemblPlants" id="EMT30381"/>
    </source>
</evidence>
<reference evidence="1" key="1">
    <citation type="submission" date="2015-06" db="UniProtKB">
        <authorList>
            <consortium name="EnsemblPlants"/>
        </authorList>
    </citation>
    <scope>IDENTIFICATION</scope>
</reference>
<dbReference type="GO" id="GO:0003676">
    <property type="term" value="F:nucleic acid binding"/>
    <property type="evidence" value="ECO:0007669"/>
    <property type="project" value="InterPro"/>
</dbReference>
<dbReference type="AlphaFoldDB" id="M8D2C2"/>